<dbReference type="PANTHER" id="PTHR30258:SF3">
    <property type="entry name" value="SLL1921 PROTEIN"/>
    <property type="match status" value="1"/>
</dbReference>
<dbReference type="SUPFAM" id="SSF52540">
    <property type="entry name" value="P-loop containing nucleoside triphosphate hydrolases"/>
    <property type="match status" value="1"/>
</dbReference>
<organism evidence="5 6">
    <name type="scientific">Dyella thiooxydans</name>
    <dbReference type="NCBI Taxonomy" id="445710"/>
    <lineage>
        <taxon>Bacteria</taxon>
        <taxon>Pseudomonadati</taxon>
        <taxon>Pseudomonadota</taxon>
        <taxon>Gammaproteobacteria</taxon>
        <taxon>Lysobacterales</taxon>
        <taxon>Rhodanobacteraceae</taxon>
        <taxon>Dyella</taxon>
    </lineage>
</organism>
<dbReference type="InterPro" id="IPR001482">
    <property type="entry name" value="T2SS/T4SS_dom"/>
</dbReference>
<dbReference type="Gene3D" id="3.30.300.160">
    <property type="entry name" value="Type II secretion system, protein E, N-terminal domain"/>
    <property type="match status" value="1"/>
</dbReference>
<dbReference type="GO" id="GO:0005886">
    <property type="term" value="C:plasma membrane"/>
    <property type="evidence" value="ECO:0007669"/>
    <property type="project" value="TreeGrafter"/>
</dbReference>
<dbReference type="Gene3D" id="3.40.50.300">
    <property type="entry name" value="P-loop containing nucleotide triphosphate hydrolases"/>
    <property type="match status" value="1"/>
</dbReference>
<evidence type="ECO:0000256" key="2">
    <source>
        <dbReference type="ARBA" id="ARBA00022741"/>
    </source>
</evidence>
<dbReference type="InterPro" id="IPR037257">
    <property type="entry name" value="T2SS_E_N_sf"/>
</dbReference>
<dbReference type="EMBL" id="CP014841">
    <property type="protein sequence ID" value="AND67883.1"/>
    <property type="molecule type" value="Genomic_DNA"/>
</dbReference>
<evidence type="ECO:0000313" key="6">
    <source>
        <dbReference type="Proteomes" id="UP000077255"/>
    </source>
</evidence>
<gene>
    <name evidence="5" type="ORF">ATSB10_04290</name>
</gene>
<feature type="domain" description="Bacterial type II secretion system protein E" evidence="4">
    <location>
        <begin position="381"/>
        <end position="395"/>
    </location>
</feature>
<dbReference type="PROSITE" id="PS00662">
    <property type="entry name" value="T2SP_E"/>
    <property type="match status" value="1"/>
</dbReference>
<sequence>MNDTQAAGLVPVIRQPEQLVAYLLAYAAGEPNRALQELRMTQEAWTGLAGDDGGAAWARAEAFGLPLIDLTAVQADPAALALLPAASARKLHALPLLSARGCVAVAVDATTESSLLTAVDFVSRERAVLLVAHERAMREAIGQHYDLIEDAELARRLGLDHNGAEHGVDEWKRLAGEMPVVKIIQSVIADAIARRASDIHFRPGEHSVELLYRIDDDMVPIRQFLRSLAPALVSRIKVIASMNLAEHRMPQDGRATFTTEQGKQVDLRVSVLPTVFGESVVVRLLDVAESLKTLDEIGLSPDDRLALDDLMNSSHGVFLTTGPTGCGKSTTLYAMLLEMRRQRINILTIEEPVEFHIAGIQQMQVNRPAGFTFASALRNFLRHDPDTIMVGEIRDRETADIAIESALTGHLVLSTLHTNTAATTITRLLDLGMEPFLVRASLLAVMAQRLVRLTCEHCREPEQPPEHVRALLGAAPDETFFIGRGCHRCNGSGVFRRAAVYELLRISPAIRRLIVPGAEADRIHETALAEGMVPITRAALDMARRGLISLTEAYRVRAE</sequence>
<dbReference type="Gene3D" id="3.30.450.90">
    <property type="match status" value="1"/>
</dbReference>
<evidence type="ECO:0000256" key="3">
    <source>
        <dbReference type="ARBA" id="ARBA00022840"/>
    </source>
</evidence>
<dbReference type="Proteomes" id="UP000077255">
    <property type="component" value="Chromosome"/>
</dbReference>
<evidence type="ECO:0000256" key="1">
    <source>
        <dbReference type="ARBA" id="ARBA00006611"/>
    </source>
</evidence>
<dbReference type="PANTHER" id="PTHR30258">
    <property type="entry name" value="TYPE II SECRETION SYSTEM PROTEIN GSPE-RELATED"/>
    <property type="match status" value="1"/>
</dbReference>
<dbReference type="KEGG" id="dtx:ATSB10_04290"/>
<keyword evidence="3" id="KW-0067">ATP-binding</keyword>
<dbReference type="STRING" id="445710.ATSB10_04290"/>
<protein>
    <recommendedName>
        <fullName evidence="4">Bacterial type II secretion system protein E domain-containing protein</fullName>
    </recommendedName>
</protein>
<dbReference type="InterPro" id="IPR027417">
    <property type="entry name" value="P-loop_NTPase"/>
</dbReference>
<evidence type="ECO:0000313" key="5">
    <source>
        <dbReference type="EMBL" id="AND67883.1"/>
    </source>
</evidence>
<dbReference type="SUPFAM" id="SSF160246">
    <property type="entry name" value="EspE N-terminal domain-like"/>
    <property type="match status" value="1"/>
</dbReference>
<keyword evidence="6" id="KW-1185">Reference proteome</keyword>
<dbReference type="CDD" id="cd01129">
    <property type="entry name" value="PulE-GspE-like"/>
    <property type="match status" value="1"/>
</dbReference>
<dbReference type="InterPro" id="IPR007831">
    <property type="entry name" value="T2SS_GspE_N"/>
</dbReference>
<dbReference type="GO" id="GO:0016887">
    <property type="term" value="F:ATP hydrolysis activity"/>
    <property type="evidence" value="ECO:0007669"/>
    <property type="project" value="TreeGrafter"/>
</dbReference>
<dbReference type="PATRIC" id="fig|445710.3.peg.427"/>
<evidence type="ECO:0000259" key="4">
    <source>
        <dbReference type="PROSITE" id="PS00662"/>
    </source>
</evidence>
<reference evidence="5 6" key="1">
    <citation type="submission" date="2016-02" db="EMBL/GenBank/DDBJ databases">
        <title>Complete genome sequencing and analysis of ATSB10, Dyella thiooxydans isolated from rhizosphere soil of sunflower (Helianthus annuus L.).</title>
        <authorList>
            <person name="Lee Y."/>
            <person name="Hwangbo K."/>
            <person name="Chung H."/>
            <person name="Yoo J."/>
            <person name="Kim K.Y."/>
            <person name="Sa T.M."/>
            <person name="Um Y."/>
            <person name="Madhaiyan M."/>
        </authorList>
    </citation>
    <scope>NUCLEOTIDE SEQUENCE [LARGE SCALE GENOMIC DNA]</scope>
    <source>
        <strain evidence="5 6">ATSB10</strain>
    </source>
</reference>
<dbReference type="Pfam" id="PF00437">
    <property type="entry name" value="T2SSE"/>
    <property type="match status" value="1"/>
</dbReference>
<proteinExistence type="inferred from homology"/>
<keyword evidence="2" id="KW-0547">Nucleotide-binding</keyword>
<dbReference type="GO" id="GO:0005524">
    <property type="term" value="F:ATP binding"/>
    <property type="evidence" value="ECO:0007669"/>
    <property type="project" value="UniProtKB-KW"/>
</dbReference>
<accession>A0A160MXA8</accession>
<dbReference type="RefSeq" id="WP_063670201.1">
    <property type="nucleotide sequence ID" value="NZ_CP014841.1"/>
</dbReference>
<dbReference type="AlphaFoldDB" id="A0A160MXA8"/>
<dbReference type="Pfam" id="PF05157">
    <property type="entry name" value="MshEN"/>
    <property type="match status" value="1"/>
</dbReference>
<dbReference type="OrthoDB" id="9804785at2"/>
<comment type="similarity">
    <text evidence="1">Belongs to the GSP E family.</text>
</comment>
<name>A0A160MXA8_9GAMM</name>